<protein>
    <recommendedName>
        <fullName evidence="3">Rab3 GTPase-activating protein catalytic subunit</fullName>
    </recommendedName>
</protein>
<dbReference type="PANTHER" id="PTHR21422">
    <property type="entry name" value="RAB3 GTPASE-ACTIVATING PROTEIN CATALYTIC SUBUNIT"/>
    <property type="match status" value="1"/>
</dbReference>
<dbReference type="GO" id="GO:0005096">
    <property type="term" value="F:GTPase activator activity"/>
    <property type="evidence" value="ECO:0007669"/>
    <property type="project" value="UniProtKB-KW"/>
</dbReference>
<name>A0A1Y2CD48_9FUNG</name>
<evidence type="ECO:0000256" key="4">
    <source>
        <dbReference type="ARBA" id="ARBA00022468"/>
    </source>
</evidence>
<dbReference type="PANTHER" id="PTHR21422:SF9">
    <property type="entry name" value="RAB3 GTPASE-ACTIVATING PROTEIN CATALYTIC SUBUNIT"/>
    <property type="match status" value="1"/>
</dbReference>
<organism evidence="8 9">
    <name type="scientific">Rhizoclosmatium globosum</name>
    <dbReference type="NCBI Taxonomy" id="329046"/>
    <lineage>
        <taxon>Eukaryota</taxon>
        <taxon>Fungi</taxon>
        <taxon>Fungi incertae sedis</taxon>
        <taxon>Chytridiomycota</taxon>
        <taxon>Chytridiomycota incertae sedis</taxon>
        <taxon>Chytridiomycetes</taxon>
        <taxon>Chytridiales</taxon>
        <taxon>Chytriomycetaceae</taxon>
        <taxon>Rhizoclosmatium</taxon>
    </lineage>
</organism>
<comment type="similarity">
    <text evidence="2">Belongs to the Rab3-GAP catalytic subunit family.</text>
</comment>
<evidence type="ECO:0000256" key="5">
    <source>
        <dbReference type="ARBA" id="ARBA00022490"/>
    </source>
</evidence>
<keyword evidence="5" id="KW-0963">Cytoplasm</keyword>
<accession>A0A1Y2CD48</accession>
<reference evidence="8 9" key="1">
    <citation type="submission" date="2016-07" db="EMBL/GenBank/DDBJ databases">
        <title>Pervasive Adenine N6-methylation of Active Genes in Fungi.</title>
        <authorList>
            <consortium name="DOE Joint Genome Institute"/>
            <person name="Mondo S.J."/>
            <person name="Dannebaum R.O."/>
            <person name="Kuo R.C."/>
            <person name="Labutti K."/>
            <person name="Haridas S."/>
            <person name="Kuo A."/>
            <person name="Salamov A."/>
            <person name="Ahrendt S.R."/>
            <person name="Lipzen A."/>
            <person name="Sullivan W."/>
            <person name="Andreopoulos W.B."/>
            <person name="Clum A."/>
            <person name="Lindquist E."/>
            <person name="Daum C."/>
            <person name="Ramamoorthy G.K."/>
            <person name="Gryganskyi A."/>
            <person name="Culley D."/>
            <person name="Magnuson J.K."/>
            <person name="James T.Y."/>
            <person name="O'Malley M.A."/>
            <person name="Stajich J.E."/>
            <person name="Spatafora J.W."/>
            <person name="Visel A."/>
            <person name="Grigoriev I.V."/>
        </authorList>
    </citation>
    <scope>NUCLEOTIDE SEQUENCE [LARGE SCALE GENOMIC DNA]</scope>
    <source>
        <strain evidence="8 9">JEL800</strain>
    </source>
</reference>
<evidence type="ECO:0000256" key="2">
    <source>
        <dbReference type="ARBA" id="ARBA00008856"/>
    </source>
</evidence>
<evidence type="ECO:0000313" key="9">
    <source>
        <dbReference type="Proteomes" id="UP000193642"/>
    </source>
</evidence>
<feature type="compositionally biased region" description="Polar residues" evidence="6">
    <location>
        <begin position="679"/>
        <end position="690"/>
    </location>
</feature>
<keyword evidence="9" id="KW-1185">Reference proteome</keyword>
<keyword evidence="4" id="KW-0343">GTPase activation</keyword>
<dbReference type="AlphaFoldDB" id="A0A1Y2CD48"/>
<proteinExistence type="inferred from homology"/>
<evidence type="ECO:0000259" key="7">
    <source>
        <dbReference type="Pfam" id="PF13890"/>
    </source>
</evidence>
<comment type="subcellular location">
    <subcellularLocation>
        <location evidence="1">Cytoplasm</location>
    </subcellularLocation>
</comment>
<evidence type="ECO:0000313" key="8">
    <source>
        <dbReference type="EMBL" id="ORY44952.1"/>
    </source>
</evidence>
<feature type="region of interest" description="Disordered" evidence="6">
    <location>
        <begin position="507"/>
        <end position="545"/>
    </location>
</feature>
<dbReference type="STRING" id="329046.A0A1Y2CD48"/>
<evidence type="ECO:0000256" key="6">
    <source>
        <dbReference type="SAM" id="MobiDB-lite"/>
    </source>
</evidence>
<dbReference type="EMBL" id="MCGO01000021">
    <property type="protein sequence ID" value="ORY44952.1"/>
    <property type="molecule type" value="Genomic_DNA"/>
</dbReference>
<dbReference type="InterPro" id="IPR045700">
    <property type="entry name" value="Rab3GAP1"/>
</dbReference>
<gene>
    <name evidence="8" type="ORF">BCR33DRAFT_850430</name>
</gene>
<sequence length="1125" mass="123521">MEEEGDTDEVFEIVDFSVAGIVERLVGGIEVVSQSASGSFEVDSDVALAHSKTVAQSVVVVARAKDDKSRIDSDAARRLSGAANVALRSCEQEVPVLIHSGNAWRNLYNGLMISPPHNLPLNDPLLKVYSPPVTSTDPIDSLLQRYALDTSTVHTRFRMIHSPFVPSENADLHGLARLFYSRLLYSSAGLTSMNFNPTATATFSYSLSFPPDGESGYYYHSWNSFSDIPIGPSMDPVASVQLECRFDEVACQPSLDGLKRLDSLDSTDWKLVVGARSEGLAQHGRLFLTMSSLLDAWVMNATAPTPEFNDIQTERLYPEPPNPSSPTDPPLQIPQQIEISNRSAVFSLGKTLVKSSIKRLAAAASTTIHDAVAVTAATTTTLDPFTTLPPNLFMNNLSTSTSSKEPSLRTINALARAKYPLSAPYNSLLWRLCTHIITATPSLQLNTITRHWAVFTRTLRGKWDAGDREGWVSEVMQGGRSVVDLRDSLLVQKLCMLAYCMDRRSRQGSYGRKSGEHEGWKDVGSPFMESNTLSKGRQGIRNGAGESVEEESLLSLGSRFLSAMGVGDPALHQQIQAPLTGIPIASRRNHQTGGGDAVPGGLYGQSWNSEASWEDFGLSAGAHQRGSRGKEEEVVVEDLSTTEYYHPDSISSEDDAQGDMFFDSLDFPSDLPKGPNYRRTPSQSPNRAANSIHPTLSHRQVNEAGQQASSLASNSSSGIVVVKQTSSSLPKASPANVGGHFPSALGATDSFIKLPLDVLLLPPESEVGDRFYVRELNDPEAVVGALHAHQGGLKLLMTGEVMMVPEVQESGCMTEDMIDERENLLLALGDSKEAADVRARMQTAGLKSDMESFKAANPHAILEDFVRWHSPRDWIVDESAVPFGGKLSSRMSEPGNLWHEVWAMAKRVPAAWQKPLFDCEKEAEKCLMYFEDLGRNAKELLGQLFPTFIYLSYDCITSNPLSTQIPTIAKLLPDFSSQITQMPWTSHEVLDVRLSEYLTLLNRIEYEISVAQSLLYKLPMQLQLVDRVISCMDGYLECEECDEEVVVGPKNVQWSGCVKGMTERKALCDLLIDEGLYLDVPSKQEFVIQALVPYPNSSATVLPQKMCALLKDGEFRVLESVAYDE</sequence>
<comment type="caution">
    <text evidence="8">The sequence shown here is derived from an EMBL/GenBank/DDBJ whole genome shotgun (WGS) entry which is preliminary data.</text>
</comment>
<dbReference type="Pfam" id="PF13890">
    <property type="entry name" value="Rab3-GTPase_cat"/>
    <property type="match status" value="1"/>
</dbReference>
<dbReference type="OrthoDB" id="17346at2759"/>
<dbReference type="GO" id="GO:0005737">
    <property type="term" value="C:cytoplasm"/>
    <property type="evidence" value="ECO:0007669"/>
    <property type="project" value="UniProtKB-SubCell"/>
</dbReference>
<feature type="domain" description="Rab3GAP catalytic subunit conserved" evidence="7">
    <location>
        <begin position="783"/>
        <end position="931"/>
    </location>
</feature>
<evidence type="ECO:0000256" key="3">
    <source>
        <dbReference type="ARBA" id="ARBA00015817"/>
    </source>
</evidence>
<evidence type="ECO:0000256" key="1">
    <source>
        <dbReference type="ARBA" id="ARBA00004496"/>
    </source>
</evidence>
<feature type="region of interest" description="Disordered" evidence="6">
    <location>
        <begin position="667"/>
        <end position="690"/>
    </location>
</feature>
<dbReference type="InterPro" id="IPR026147">
    <property type="entry name" value="Rab3GAP1_conserved"/>
</dbReference>
<dbReference type="Proteomes" id="UP000193642">
    <property type="component" value="Unassembled WGS sequence"/>
</dbReference>